<gene>
    <name evidence="2" type="ORF">SAMN02745226_01352</name>
</gene>
<sequence length="266" mass="31255">MQVFKWEFRRNLKSLLIWLIFIIGIQYMYSALFPSFAGEGGLFSSKMQLLPKAFLKLFGIDQIDFSNILHFFAMQGQIWISLFATFYVMRLASSMLSKEEHEKTVEFLLSKPISRSRYVFEKLLVVTVILLIYDTIISFALLWMFNTYKVKPFDTNLFWYISLSFWAVHIFMALIGNVLSTIFRKRTLADAGTIFALGFFYILGLIARVYEEYSYVKKFTPFGIFDPADIIKTGEFHWLAFSIVVLMYFVGFAFCIVYYNRKDIYA</sequence>
<feature type="transmembrane region" description="Helical" evidence="1">
    <location>
        <begin position="123"/>
        <end position="145"/>
    </location>
</feature>
<proteinExistence type="predicted"/>
<protein>
    <submittedName>
        <fullName evidence="2">ABC-2 type transport system permease protein</fullName>
    </submittedName>
</protein>
<dbReference type="GO" id="GO:0005886">
    <property type="term" value="C:plasma membrane"/>
    <property type="evidence" value="ECO:0007669"/>
    <property type="project" value="UniProtKB-SubCell"/>
</dbReference>
<dbReference type="AlphaFoldDB" id="A0A1M7SY63"/>
<dbReference type="Pfam" id="PF12679">
    <property type="entry name" value="ABC2_membrane_2"/>
    <property type="match status" value="1"/>
</dbReference>
<organism evidence="2 3">
    <name type="scientific">Fervidobacterium gondwanense DSM 13020</name>
    <dbReference type="NCBI Taxonomy" id="1121883"/>
    <lineage>
        <taxon>Bacteria</taxon>
        <taxon>Thermotogati</taxon>
        <taxon>Thermotogota</taxon>
        <taxon>Thermotogae</taxon>
        <taxon>Thermotogales</taxon>
        <taxon>Fervidobacteriaceae</taxon>
        <taxon>Fervidobacterium</taxon>
    </lineage>
</organism>
<name>A0A1M7SY63_FERGO</name>
<evidence type="ECO:0000313" key="3">
    <source>
        <dbReference type="Proteomes" id="UP000184207"/>
    </source>
</evidence>
<keyword evidence="1" id="KW-0812">Transmembrane</keyword>
<dbReference type="Proteomes" id="UP000184207">
    <property type="component" value="Unassembled WGS sequence"/>
</dbReference>
<keyword evidence="1" id="KW-1133">Transmembrane helix</keyword>
<feature type="transmembrane region" description="Helical" evidence="1">
    <location>
        <begin position="68"/>
        <end position="89"/>
    </location>
</feature>
<feature type="transmembrane region" description="Helical" evidence="1">
    <location>
        <begin position="157"/>
        <end position="179"/>
    </location>
</feature>
<keyword evidence="3" id="KW-1185">Reference proteome</keyword>
<feature type="transmembrane region" description="Helical" evidence="1">
    <location>
        <begin position="191"/>
        <end position="210"/>
    </location>
</feature>
<dbReference type="RefSeq" id="WP_072759727.1">
    <property type="nucleotide sequence ID" value="NZ_FRDJ01000007.1"/>
</dbReference>
<dbReference type="PANTHER" id="PTHR37305">
    <property type="entry name" value="INTEGRAL MEMBRANE PROTEIN-RELATED"/>
    <property type="match status" value="1"/>
</dbReference>
<dbReference type="STRING" id="1121883.SAMN02745226_01352"/>
<evidence type="ECO:0000256" key="1">
    <source>
        <dbReference type="SAM" id="Phobius"/>
    </source>
</evidence>
<accession>A0A1M7SY63</accession>
<keyword evidence="1" id="KW-0472">Membrane</keyword>
<feature type="transmembrane region" description="Helical" evidence="1">
    <location>
        <begin position="12"/>
        <end position="29"/>
    </location>
</feature>
<dbReference type="EMBL" id="FRDJ01000007">
    <property type="protein sequence ID" value="SHN63455.1"/>
    <property type="molecule type" value="Genomic_DNA"/>
</dbReference>
<dbReference type="PANTHER" id="PTHR37305:SF1">
    <property type="entry name" value="MEMBRANE PROTEIN"/>
    <property type="match status" value="1"/>
</dbReference>
<dbReference type="GO" id="GO:0140359">
    <property type="term" value="F:ABC-type transporter activity"/>
    <property type="evidence" value="ECO:0007669"/>
    <property type="project" value="InterPro"/>
</dbReference>
<feature type="transmembrane region" description="Helical" evidence="1">
    <location>
        <begin position="236"/>
        <end position="259"/>
    </location>
</feature>
<reference evidence="3" key="1">
    <citation type="submission" date="2016-12" db="EMBL/GenBank/DDBJ databases">
        <authorList>
            <person name="Varghese N."/>
            <person name="Submissions S."/>
        </authorList>
    </citation>
    <scope>NUCLEOTIDE SEQUENCE [LARGE SCALE GENOMIC DNA]</scope>
    <source>
        <strain evidence="3">DSM 13020</strain>
    </source>
</reference>
<dbReference type="OrthoDB" id="9800309at2"/>
<evidence type="ECO:0000313" key="2">
    <source>
        <dbReference type="EMBL" id="SHN63455.1"/>
    </source>
</evidence>